<comment type="caution">
    <text evidence="1">The sequence shown here is derived from an EMBL/GenBank/DDBJ whole genome shotgun (WGS) entry which is preliminary data.</text>
</comment>
<evidence type="ECO:0000313" key="2">
    <source>
        <dbReference type="Proteomes" id="UP000799755"/>
    </source>
</evidence>
<name>A0ACB6QNS1_9PLEO</name>
<protein>
    <submittedName>
        <fullName evidence="1">Uncharacterized protein</fullName>
    </submittedName>
</protein>
<gene>
    <name evidence="1" type="ORF">BDR25DRAFT_357480</name>
</gene>
<evidence type="ECO:0000313" key="1">
    <source>
        <dbReference type="EMBL" id="KAF2468556.1"/>
    </source>
</evidence>
<accession>A0ACB6QNS1</accession>
<organism evidence="1 2">
    <name type="scientific">Lindgomyces ingoldianus</name>
    <dbReference type="NCBI Taxonomy" id="673940"/>
    <lineage>
        <taxon>Eukaryota</taxon>
        <taxon>Fungi</taxon>
        <taxon>Dikarya</taxon>
        <taxon>Ascomycota</taxon>
        <taxon>Pezizomycotina</taxon>
        <taxon>Dothideomycetes</taxon>
        <taxon>Pleosporomycetidae</taxon>
        <taxon>Pleosporales</taxon>
        <taxon>Lindgomycetaceae</taxon>
        <taxon>Lindgomyces</taxon>
    </lineage>
</organism>
<keyword evidence="2" id="KW-1185">Reference proteome</keyword>
<reference evidence="1" key="1">
    <citation type="journal article" date="2020" name="Stud. Mycol.">
        <title>101 Dothideomycetes genomes: a test case for predicting lifestyles and emergence of pathogens.</title>
        <authorList>
            <person name="Haridas S."/>
            <person name="Albert R."/>
            <person name="Binder M."/>
            <person name="Bloem J."/>
            <person name="Labutti K."/>
            <person name="Salamov A."/>
            <person name="Andreopoulos B."/>
            <person name="Baker S."/>
            <person name="Barry K."/>
            <person name="Bills G."/>
            <person name="Bluhm B."/>
            <person name="Cannon C."/>
            <person name="Castanera R."/>
            <person name="Culley D."/>
            <person name="Daum C."/>
            <person name="Ezra D."/>
            <person name="Gonzalez J."/>
            <person name="Henrissat B."/>
            <person name="Kuo A."/>
            <person name="Liang C."/>
            <person name="Lipzen A."/>
            <person name="Lutzoni F."/>
            <person name="Magnuson J."/>
            <person name="Mondo S."/>
            <person name="Nolan M."/>
            <person name="Ohm R."/>
            <person name="Pangilinan J."/>
            <person name="Park H.-J."/>
            <person name="Ramirez L."/>
            <person name="Alfaro M."/>
            <person name="Sun H."/>
            <person name="Tritt A."/>
            <person name="Yoshinaga Y."/>
            <person name="Zwiers L.-H."/>
            <person name="Turgeon B."/>
            <person name="Goodwin S."/>
            <person name="Spatafora J."/>
            <person name="Crous P."/>
            <person name="Grigoriev I."/>
        </authorList>
    </citation>
    <scope>NUCLEOTIDE SEQUENCE</scope>
    <source>
        <strain evidence="1">ATCC 200398</strain>
    </source>
</reference>
<proteinExistence type="predicted"/>
<dbReference type="Proteomes" id="UP000799755">
    <property type="component" value="Unassembled WGS sequence"/>
</dbReference>
<sequence>MQNEFWGLAVRAGTSQVIGYERFAVTLDRWKTDIPPSPLEIRRDYYHAIESIAFPIMAVGNDLSMTNGRRFESFCEWFGESTDIAARSNGAIEGAPQAGFWPSQNGGRRIDETSWDVNRCVLFSPLCERYGLTFNDRGSETSPQNLCKHYALTSRTRDNGCWWVSLAWRRQVQLRNGRNSRKSKGGGAEMLLEENGNHLRERTTEKRR</sequence>
<dbReference type="EMBL" id="MU003515">
    <property type="protein sequence ID" value="KAF2468556.1"/>
    <property type="molecule type" value="Genomic_DNA"/>
</dbReference>